<feature type="transmembrane region" description="Helical" evidence="8">
    <location>
        <begin position="261"/>
        <end position="282"/>
    </location>
</feature>
<feature type="transmembrane region" description="Helical" evidence="8">
    <location>
        <begin position="294"/>
        <end position="313"/>
    </location>
</feature>
<evidence type="ECO:0000256" key="4">
    <source>
        <dbReference type="ARBA" id="ARBA00022679"/>
    </source>
</evidence>
<reference evidence="10 11" key="1">
    <citation type="submission" date="2019-05" db="EMBL/GenBank/DDBJ databases">
        <title>Draft Whole-Genome sequence of the green sulfur bacterium Prosthecochloris vibrioformis DSM 260.</title>
        <authorList>
            <person name="Meyer T.E."/>
            <person name="Kyndt J.A."/>
        </authorList>
    </citation>
    <scope>NUCLEOTIDE SEQUENCE [LARGE SCALE GENOMIC DNA]</scope>
    <source>
        <strain evidence="10 11">DSM 260</strain>
    </source>
</reference>
<feature type="transmembrane region" description="Helical" evidence="8">
    <location>
        <begin position="12"/>
        <end position="34"/>
    </location>
</feature>
<dbReference type="GO" id="GO:0016763">
    <property type="term" value="F:pentosyltransferase activity"/>
    <property type="evidence" value="ECO:0007669"/>
    <property type="project" value="TreeGrafter"/>
</dbReference>
<evidence type="ECO:0000256" key="7">
    <source>
        <dbReference type="ARBA" id="ARBA00023136"/>
    </source>
</evidence>
<keyword evidence="11" id="KW-1185">Reference proteome</keyword>
<comment type="subcellular location">
    <subcellularLocation>
        <location evidence="1">Cell membrane</location>
        <topology evidence="1">Multi-pass membrane protein</topology>
    </subcellularLocation>
</comment>
<evidence type="ECO:0000256" key="5">
    <source>
        <dbReference type="ARBA" id="ARBA00022692"/>
    </source>
</evidence>
<keyword evidence="4 10" id="KW-0808">Transferase</keyword>
<dbReference type="InterPro" id="IPR050297">
    <property type="entry name" value="LipidA_mod_glycosyltrf_83"/>
</dbReference>
<evidence type="ECO:0000313" key="10">
    <source>
        <dbReference type="EMBL" id="TNJ38053.1"/>
    </source>
</evidence>
<dbReference type="GO" id="GO:0005886">
    <property type="term" value="C:plasma membrane"/>
    <property type="evidence" value="ECO:0007669"/>
    <property type="project" value="UniProtKB-SubCell"/>
</dbReference>
<name>A0A5C4S3J0_PROVB</name>
<feature type="transmembrane region" description="Helical" evidence="8">
    <location>
        <begin position="387"/>
        <end position="405"/>
    </location>
</feature>
<organism evidence="10 11">
    <name type="scientific">Prosthecochloris vibrioformis</name>
    <name type="common">Chlorobium vibrioforme</name>
    <dbReference type="NCBI Taxonomy" id="1098"/>
    <lineage>
        <taxon>Bacteria</taxon>
        <taxon>Pseudomonadati</taxon>
        <taxon>Chlorobiota</taxon>
        <taxon>Chlorobiia</taxon>
        <taxon>Chlorobiales</taxon>
        <taxon>Chlorobiaceae</taxon>
        <taxon>Prosthecochloris</taxon>
    </lineage>
</organism>
<dbReference type="PANTHER" id="PTHR33908:SF3">
    <property type="entry name" value="UNDECAPRENYL PHOSPHATE-ALPHA-4-AMINO-4-DEOXY-L-ARABINOSE ARABINOSYL TRANSFERASE"/>
    <property type="match status" value="1"/>
</dbReference>
<feature type="transmembrane region" description="Helical" evidence="8">
    <location>
        <begin position="345"/>
        <end position="367"/>
    </location>
</feature>
<evidence type="ECO:0000256" key="3">
    <source>
        <dbReference type="ARBA" id="ARBA00022676"/>
    </source>
</evidence>
<evidence type="ECO:0000256" key="2">
    <source>
        <dbReference type="ARBA" id="ARBA00022475"/>
    </source>
</evidence>
<feature type="transmembrane region" description="Helical" evidence="8">
    <location>
        <begin position="412"/>
        <end position="434"/>
    </location>
</feature>
<feature type="transmembrane region" description="Helical" evidence="8">
    <location>
        <begin position="319"/>
        <end position="338"/>
    </location>
</feature>
<feature type="transmembrane region" description="Helical" evidence="8">
    <location>
        <begin position="209"/>
        <end position="227"/>
    </location>
</feature>
<gene>
    <name evidence="10" type="ORF">FGF68_02415</name>
</gene>
<keyword evidence="3" id="KW-0328">Glycosyltransferase</keyword>
<dbReference type="Proteomes" id="UP000309544">
    <property type="component" value="Unassembled WGS sequence"/>
</dbReference>
<dbReference type="InterPro" id="IPR038731">
    <property type="entry name" value="RgtA/B/C-like"/>
</dbReference>
<evidence type="ECO:0000256" key="8">
    <source>
        <dbReference type="SAM" id="Phobius"/>
    </source>
</evidence>
<keyword evidence="7 8" id="KW-0472">Membrane</keyword>
<accession>A0A5C4S3J0</accession>
<protein>
    <submittedName>
        <fullName evidence="10">Glycosyltransferase family 39 protein</fullName>
    </submittedName>
</protein>
<evidence type="ECO:0000313" key="11">
    <source>
        <dbReference type="Proteomes" id="UP000309544"/>
    </source>
</evidence>
<keyword evidence="6 8" id="KW-1133">Transmembrane helix</keyword>
<evidence type="ECO:0000256" key="1">
    <source>
        <dbReference type="ARBA" id="ARBA00004651"/>
    </source>
</evidence>
<dbReference type="PANTHER" id="PTHR33908">
    <property type="entry name" value="MANNOSYLTRANSFERASE YKCB-RELATED"/>
    <property type="match status" value="1"/>
</dbReference>
<keyword evidence="5 8" id="KW-0812">Transmembrane</keyword>
<feature type="transmembrane region" description="Helical" evidence="8">
    <location>
        <begin position="137"/>
        <end position="158"/>
    </location>
</feature>
<dbReference type="Pfam" id="PF13231">
    <property type="entry name" value="PMT_2"/>
    <property type="match status" value="1"/>
</dbReference>
<dbReference type="GO" id="GO:0010041">
    <property type="term" value="P:response to iron(III) ion"/>
    <property type="evidence" value="ECO:0007669"/>
    <property type="project" value="TreeGrafter"/>
</dbReference>
<proteinExistence type="predicted"/>
<feature type="domain" description="Glycosyltransferase RgtA/B/C/D-like" evidence="9">
    <location>
        <begin position="66"/>
        <end position="225"/>
    </location>
</feature>
<feature type="transmembrane region" description="Helical" evidence="8">
    <location>
        <begin position="164"/>
        <end position="197"/>
    </location>
</feature>
<feature type="transmembrane region" description="Helical" evidence="8">
    <location>
        <begin position="87"/>
        <end position="108"/>
    </location>
</feature>
<dbReference type="AlphaFoldDB" id="A0A5C4S3J0"/>
<comment type="caution">
    <text evidence="10">The sequence shown here is derived from an EMBL/GenBank/DDBJ whole genome shotgun (WGS) entry which is preliminary data.</text>
</comment>
<sequence length="514" mass="57631">MNLQPDTRNMGETLLLVLLVLLCFFTGLGMAPLFDVDEGAFSEATREMLESGNYLTTYLNGEPRFDKPILIYWLQALSVRIFGIGEFAFRFPSAVASALWAGAIYLFARRETGRKEAFIATAAMVTSLQVTIIGKAAIADALLNCLLAVSMFAIYLYYRDRKRLWMLLAFAMIGLGTLTKGPIAILIPLAVSAIFFAMEKELKAWTRAMFDPAGIALFLLIVAPWYTLEYLDQGMAFIEGFILKHNVSRFNTPLEQHAGSLWYYFPVVLLGLMPSTGLLVPMAMRLRKLLQQPLNRFLLLWFACVFIFFSLSGTKLPHYVIYGYTPLFILFGLVFHEVRNHWSLGIWPAVVLGMFALAPLLITRLLPGIDDPFVRAVMQAALELMQGSYPWTMVAAAVIVLVIPLSGKKWPAFSFTAAAVLFALVINFSIMPLAGKLMQEPVKEAALLAKSKGWKIVMWKINYPSFLVYSEALVEKRKPAAGEIVFTSVKYLERLEETEVLYSRNGLVLAKINE</sequence>
<keyword evidence="2" id="KW-1003">Cell membrane</keyword>
<evidence type="ECO:0000259" key="9">
    <source>
        <dbReference type="Pfam" id="PF13231"/>
    </source>
</evidence>
<dbReference type="EMBL" id="VDCI01000001">
    <property type="protein sequence ID" value="TNJ38053.1"/>
    <property type="molecule type" value="Genomic_DNA"/>
</dbReference>
<evidence type="ECO:0000256" key="6">
    <source>
        <dbReference type="ARBA" id="ARBA00022989"/>
    </source>
</evidence>
<dbReference type="GO" id="GO:0009103">
    <property type="term" value="P:lipopolysaccharide biosynthetic process"/>
    <property type="evidence" value="ECO:0007669"/>
    <property type="project" value="UniProtKB-ARBA"/>
</dbReference>
<dbReference type="RefSeq" id="WP_139626173.1">
    <property type="nucleotide sequence ID" value="NZ_VDCI01000001.1"/>
</dbReference>